<proteinExistence type="inferred from homology"/>
<dbReference type="InterPro" id="IPR017972">
    <property type="entry name" value="Cyt_P450_CS"/>
</dbReference>
<dbReference type="InterPro" id="IPR002397">
    <property type="entry name" value="Cyt_P450_B"/>
</dbReference>
<sequence length="382" mass="41423">MTDAPHFSIDPAAFAADPYPALARMRREAPIAFVPELGATLLTRRDDIHRQEKRIEVFSSHQPDGLMSVLMGENMMRKDGDAHQAERRALFPALSPRTVAQHWRSVFEAAANDILDDLAPLGACDLVTDYAMPVSAAALIAITGLSGMTRAEMDRVSQHMIDGCANYLGDPEVEARCHAATALIDSHIDRSFDMPPPKSALAVQRAAGLPMQSLRANIKLVISGGQNEPRDAIAGIAWALLTHPDQLALIRRGENTWQDAFAEYARWISPIGMSPRIVARADSVGGVRFDPGDRVFLMFSSAGRDEAHFDRPDAFDVTRDTGAAIPFGAGPHFCAGAAAARCLIAEVALPLLFDRLPGLRLDGPVPFKGWAFRGPTSMPVAW</sequence>
<dbReference type="Pfam" id="PF00067">
    <property type="entry name" value="p450"/>
    <property type="match status" value="1"/>
</dbReference>
<keyword evidence="2" id="KW-0479">Metal-binding</keyword>
<dbReference type="GO" id="GO:0016705">
    <property type="term" value="F:oxidoreductase activity, acting on paired donors, with incorporation or reduction of molecular oxygen"/>
    <property type="evidence" value="ECO:0007669"/>
    <property type="project" value="InterPro"/>
</dbReference>
<accession>A0A1J0WH08</accession>
<reference evidence="3 4" key="1">
    <citation type="submission" date="2016-11" db="EMBL/GenBank/DDBJ databases">
        <title>Complete genome sequence of Sulfitobacter sp. AM1-D1, a toxic bacteria associated with marine dinoflagellate Alexandrium minutum in East China Sea.</title>
        <authorList>
            <person name="Yang Q."/>
            <person name="Zhang X."/>
            <person name="Tian X."/>
        </authorList>
    </citation>
    <scope>NUCLEOTIDE SEQUENCE [LARGE SCALE GENOMIC DNA]</scope>
    <source>
        <strain evidence="3 4">AM1-D1</strain>
    </source>
</reference>
<dbReference type="RefSeq" id="WP_071971944.1">
    <property type="nucleotide sequence ID" value="NZ_CP018076.1"/>
</dbReference>
<dbReference type="Gene3D" id="1.10.630.10">
    <property type="entry name" value="Cytochrome P450"/>
    <property type="match status" value="1"/>
</dbReference>
<protein>
    <submittedName>
        <fullName evidence="3">Cytochrome</fullName>
    </submittedName>
</protein>
<dbReference type="AlphaFoldDB" id="A0A1J0WH08"/>
<dbReference type="InterPro" id="IPR001128">
    <property type="entry name" value="Cyt_P450"/>
</dbReference>
<gene>
    <name evidence="3" type="ORF">BOO69_09450</name>
</gene>
<keyword evidence="2" id="KW-0503">Monooxygenase</keyword>
<dbReference type="Proteomes" id="UP000181897">
    <property type="component" value="Chromosome"/>
</dbReference>
<evidence type="ECO:0000313" key="3">
    <source>
        <dbReference type="EMBL" id="APE43612.1"/>
    </source>
</evidence>
<dbReference type="PANTHER" id="PTHR46696">
    <property type="entry name" value="P450, PUTATIVE (EUROFUNG)-RELATED"/>
    <property type="match status" value="1"/>
</dbReference>
<dbReference type="InterPro" id="IPR036396">
    <property type="entry name" value="Cyt_P450_sf"/>
</dbReference>
<keyword evidence="4" id="KW-1185">Reference proteome</keyword>
<dbReference type="PANTHER" id="PTHR46696:SF1">
    <property type="entry name" value="CYTOCHROME P450 YJIB-RELATED"/>
    <property type="match status" value="1"/>
</dbReference>
<dbReference type="GO" id="GO:0005506">
    <property type="term" value="F:iron ion binding"/>
    <property type="evidence" value="ECO:0007669"/>
    <property type="project" value="InterPro"/>
</dbReference>
<evidence type="ECO:0000256" key="1">
    <source>
        <dbReference type="ARBA" id="ARBA00010617"/>
    </source>
</evidence>
<dbReference type="GO" id="GO:0004497">
    <property type="term" value="F:monooxygenase activity"/>
    <property type="evidence" value="ECO:0007669"/>
    <property type="project" value="UniProtKB-KW"/>
</dbReference>
<organism evidence="3 4">
    <name type="scientific">Sulfitobacter alexandrii</name>
    <dbReference type="NCBI Taxonomy" id="1917485"/>
    <lineage>
        <taxon>Bacteria</taxon>
        <taxon>Pseudomonadati</taxon>
        <taxon>Pseudomonadota</taxon>
        <taxon>Alphaproteobacteria</taxon>
        <taxon>Rhodobacterales</taxon>
        <taxon>Roseobacteraceae</taxon>
        <taxon>Sulfitobacter</taxon>
    </lineage>
</organism>
<dbReference type="PROSITE" id="PS00086">
    <property type="entry name" value="CYTOCHROME_P450"/>
    <property type="match status" value="1"/>
</dbReference>
<dbReference type="GO" id="GO:0020037">
    <property type="term" value="F:heme binding"/>
    <property type="evidence" value="ECO:0007669"/>
    <property type="project" value="InterPro"/>
</dbReference>
<dbReference type="PRINTS" id="PR00359">
    <property type="entry name" value="BP450"/>
</dbReference>
<dbReference type="EMBL" id="CP018076">
    <property type="protein sequence ID" value="APE43612.1"/>
    <property type="molecule type" value="Genomic_DNA"/>
</dbReference>
<dbReference type="KEGG" id="suam:BOO69_09450"/>
<keyword evidence="2" id="KW-0560">Oxidoreductase</keyword>
<dbReference type="STRING" id="1917485.BOO69_09450"/>
<evidence type="ECO:0000313" key="4">
    <source>
        <dbReference type="Proteomes" id="UP000181897"/>
    </source>
</evidence>
<evidence type="ECO:0000256" key="2">
    <source>
        <dbReference type="RuleBase" id="RU000461"/>
    </source>
</evidence>
<name>A0A1J0WH08_9RHOB</name>
<comment type="similarity">
    <text evidence="1 2">Belongs to the cytochrome P450 family.</text>
</comment>
<dbReference type="SUPFAM" id="SSF48264">
    <property type="entry name" value="Cytochrome P450"/>
    <property type="match status" value="1"/>
</dbReference>
<keyword evidence="2" id="KW-0408">Iron</keyword>
<dbReference type="OrthoDB" id="9801155at2"/>
<keyword evidence="2" id="KW-0349">Heme</keyword>